<name>A2DUW8_TRIV3</name>
<accession>A2DUW8</accession>
<dbReference type="RefSeq" id="XP_001328076.1">
    <property type="nucleotide sequence ID" value="XM_001328041.1"/>
</dbReference>
<gene>
    <name evidence="2" type="ORF">TVAG_160260</name>
</gene>
<dbReference type="EMBL" id="DS113250">
    <property type="protein sequence ID" value="EAY15853.1"/>
    <property type="molecule type" value="Genomic_DNA"/>
</dbReference>
<dbReference type="InParanoid" id="A2DUW8"/>
<reference evidence="2" key="2">
    <citation type="journal article" date="2007" name="Science">
        <title>Draft genome sequence of the sexually transmitted pathogen Trichomonas vaginalis.</title>
        <authorList>
            <person name="Carlton J.M."/>
            <person name="Hirt R.P."/>
            <person name="Silva J.C."/>
            <person name="Delcher A.L."/>
            <person name="Schatz M."/>
            <person name="Zhao Q."/>
            <person name="Wortman J.R."/>
            <person name="Bidwell S.L."/>
            <person name="Alsmark U.C.M."/>
            <person name="Besteiro S."/>
            <person name="Sicheritz-Ponten T."/>
            <person name="Noel C.J."/>
            <person name="Dacks J.B."/>
            <person name="Foster P.G."/>
            <person name="Simillion C."/>
            <person name="Van de Peer Y."/>
            <person name="Miranda-Saavedra D."/>
            <person name="Barton G.J."/>
            <person name="Westrop G.D."/>
            <person name="Mueller S."/>
            <person name="Dessi D."/>
            <person name="Fiori P.L."/>
            <person name="Ren Q."/>
            <person name="Paulsen I."/>
            <person name="Zhang H."/>
            <person name="Bastida-Corcuera F.D."/>
            <person name="Simoes-Barbosa A."/>
            <person name="Brown M.T."/>
            <person name="Hayes R.D."/>
            <person name="Mukherjee M."/>
            <person name="Okumura C.Y."/>
            <person name="Schneider R."/>
            <person name="Smith A.J."/>
            <person name="Vanacova S."/>
            <person name="Villalvazo M."/>
            <person name="Haas B.J."/>
            <person name="Pertea M."/>
            <person name="Feldblyum T.V."/>
            <person name="Utterback T.R."/>
            <person name="Shu C.L."/>
            <person name="Osoegawa K."/>
            <person name="de Jong P.J."/>
            <person name="Hrdy I."/>
            <person name="Horvathova L."/>
            <person name="Zubacova Z."/>
            <person name="Dolezal P."/>
            <person name="Malik S.B."/>
            <person name="Logsdon J.M. Jr."/>
            <person name="Henze K."/>
            <person name="Gupta A."/>
            <person name="Wang C.C."/>
            <person name="Dunne R.L."/>
            <person name="Upcroft J.A."/>
            <person name="Upcroft P."/>
            <person name="White O."/>
            <person name="Salzberg S.L."/>
            <person name="Tang P."/>
            <person name="Chiu C.-H."/>
            <person name="Lee Y.-S."/>
            <person name="Embley T.M."/>
            <person name="Coombs G.H."/>
            <person name="Mottram J.C."/>
            <person name="Tachezy J."/>
            <person name="Fraser-Liggett C.M."/>
            <person name="Johnson P.J."/>
        </authorList>
    </citation>
    <scope>NUCLEOTIDE SEQUENCE [LARGE SCALE GENOMIC DNA]</scope>
    <source>
        <strain evidence="2">G3</strain>
    </source>
</reference>
<dbReference type="VEuPathDB" id="TrichDB:TVAGG3_0259140"/>
<dbReference type="VEuPathDB" id="TrichDB:TVAG_160260"/>
<keyword evidence="1" id="KW-0812">Transmembrane</keyword>
<protein>
    <submittedName>
        <fullName evidence="2">Uncharacterized protein</fullName>
    </submittedName>
</protein>
<keyword evidence="1" id="KW-0472">Membrane</keyword>
<evidence type="ECO:0000313" key="2">
    <source>
        <dbReference type="EMBL" id="EAY15853.1"/>
    </source>
</evidence>
<sequence>MKSSLTAENKKGLIRIPLSFFIAKDEINTTAEIKIIVKTPIDTTERSTSISIFQDVTGKFAREGSASRESTKKNALIAVLCVLTVLTVIVAIVVVILWLRK</sequence>
<keyword evidence="1" id="KW-1133">Transmembrane helix</keyword>
<feature type="transmembrane region" description="Helical" evidence="1">
    <location>
        <begin position="75"/>
        <end position="99"/>
    </location>
</feature>
<dbReference type="AlphaFoldDB" id="A2DUW8"/>
<reference evidence="2" key="1">
    <citation type="submission" date="2006-10" db="EMBL/GenBank/DDBJ databases">
        <authorList>
            <person name="Amadeo P."/>
            <person name="Zhao Q."/>
            <person name="Wortman J."/>
            <person name="Fraser-Liggett C."/>
            <person name="Carlton J."/>
        </authorList>
    </citation>
    <scope>NUCLEOTIDE SEQUENCE</scope>
    <source>
        <strain evidence="2">G3</strain>
    </source>
</reference>
<dbReference type="SMR" id="A2DUW8"/>
<dbReference type="Proteomes" id="UP000001542">
    <property type="component" value="Unassembled WGS sequence"/>
</dbReference>
<keyword evidence="3" id="KW-1185">Reference proteome</keyword>
<organism evidence="2 3">
    <name type="scientific">Trichomonas vaginalis (strain ATCC PRA-98 / G3)</name>
    <dbReference type="NCBI Taxonomy" id="412133"/>
    <lineage>
        <taxon>Eukaryota</taxon>
        <taxon>Metamonada</taxon>
        <taxon>Parabasalia</taxon>
        <taxon>Trichomonadida</taxon>
        <taxon>Trichomonadidae</taxon>
        <taxon>Trichomonas</taxon>
    </lineage>
</organism>
<evidence type="ECO:0000313" key="3">
    <source>
        <dbReference type="Proteomes" id="UP000001542"/>
    </source>
</evidence>
<proteinExistence type="predicted"/>
<dbReference type="KEGG" id="tva:4773860"/>
<evidence type="ECO:0000256" key="1">
    <source>
        <dbReference type="SAM" id="Phobius"/>
    </source>
</evidence>